<dbReference type="EMBL" id="PDES01000006">
    <property type="protein sequence ID" value="RRQ86020.1"/>
    <property type="molecule type" value="Genomic_DNA"/>
</dbReference>
<dbReference type="AlphaFoldDB" id="A0A426S7H1"/>
<evidence type="ECO:0000259" key="2">
    <source>
        <dbReference type="Pfam" id="PF13556"/>
    </source>
</evidence>
<comment type="similarity">
    <text evidence="1">Belongs to the CdaR family.</text>
</comment>
<evidence type="ECO:0000313" key="5">
    <source>
        <dbReference type="Proteomes" id="UP000276379"/>
    </source>
</evidence>
<dbReference type="InterPro" id="IPR041522">
    <property type="entry name" value="CdaR_GGDEF"/>
</dbReference>
<evidence type="ECO:0000256" key="1">
    <source>
        <dbReference type="ARBA" id="ARBA00006754"/>
    </source>
</evidence>
<proteinExistence type="inferred from homology"/>
<dbReference type="InterPro" id="IPR051448">
    <property type="entry name" value="CdaR-like_regulators"/>
</dbReference>
<evidence type="ECO:0000259" key="3">
    <source>
        <dbReference type="Pfam" id="PF17853"/>
    </source>
</evidence>
<protein>
    <submittedName>
        <fullName evidence="4">Transcriptional regulator</fullName>
    </submittedName>
</protein>
<keyword evidence="5" id="KW-1185">Reference proteome</keyword>
<sequence>MSWSPPSPRIRKLIRQGAEIALTPRPEWLAELDAATLAGESRRPIADDPVLSAGIRRANRANLLHWAAANINAPGAPVPAHESEVTRAIARDIVRRGLAESALDSYRAGESVAVRVWTRIACSLTGENEELAELLDVSLRSISDFVDRTVAAVSAQMNAELTELTSGTHAERRETATLLLDGAPMARQRAEARLGYPLDGTHTAAVVWTDAPEAELRQLDRAADLLAAAAGPAHLLSVMASDATRWVWLTGRPDTDRVRAGLGRLPAVRIALGSPALGVDGFRRSHLDALTTQRMLARLASAQRLASHDEVELVALLSQDLERADRFVQRTLGDLEHAPDDLIDAVRVFLAEQCNASRAATRLFAHRNTLLRRLGRADRLLPRPLAEHPLDVAAALEIRHWRGTGGQRA</sequence>
<dbReference type="InterPro" id="IPR042070">
    <property type="entry name" value="PucR_C-HTH_sf"/>
</dbReference>
<feature type="domain" description="PucR C-terminal helix-turn-helix" evidence="2">
    <location>
        <begin position="342"/>
        <end position="397"/>
    </location>
</feature>
<dbReference type="Proteomes" id="UP000276379">
    <property type="component" value="Unassembled WGS sequence"/>
</dbReference>
<gene>
    <name evidence="4" type="ORF">CQW44_13760</name>
</gene>
<dbReference type="Pfam" id="PF13556">
    <property type="entry name" value="HTH_30"/>
    <property type="match status" value="1"/>
</dbReference>
<dbReference type="Pfam" id="PF17853">
    <property type="entry name" value="GGDEF_2"/>
    <property type="match status" value="1"/>
</dbReference>
<comment type="caution">
    <text evidence="4">The sequence shown here is derived from an EMBL/GenBank/DDBJ whole genome shotgun (WGS) entry which is preliminary data.</text>
</comment>
<dbReference type="PANTHER" id="PTHR33744">
    <property type="entry name" value="CARBOHYDRATE DIACID REGULATOR"/>
    <property type="match status" value="1"/>
</dbReference>
<dbReference type="PANTHER" id="PTHR33744:SF1">
    <property type="entry name" value="DNA-BINDING TRANSCRIPTIONAL ACTIVATOR ADER"/>
    <property type="match status" value="1"/>
</dbReference>
<reference evidence="4 5" key="1">
    <citation type="submission" date="2017-10" db="EMBL/GenBank/DDBJ databases">
        <title>Draft genome of actinobacteria isolated from guarana (Paullinia cupana (Mart.) Ducke.</title>
        <authorList>
            <person name="Siqueira K.A."/>
            <person name="Liotti R.G."/>
            <person name="Mendes T.A."/>
            <person name="Soares M.A."/>
        </authorList>
    </citation>
    <scope>NUCLEOTIDE SEQUENCE [LARGE SCALE GENOMIC DNA]</scope>
    <source>
        <strain evidence="4 5">199</strain>
    </source>
</reference>
<dbReference type="InterPro" id="IPR025736">
    <property type="entry name" value="PucR_C-HTH_dom"/>
</dbReference>
<organism evidence="4 5">
    <name type="scientific">Streptomyces griseofuscus</name>
    <dbReference type="NCBI Taxonomy" id="146922"/>
    <lineage>
        <taxon>Bacteria</taxon>
        <taxon>Bacillati</taxon>
        <taxon>Actinomycetota</taxon>
        <taxon>Actinomycetes</taxon>
        <taxon>Kitasatosporales</taxon>
        <taxon>Streptomycetaceae</taxon>
        <taxon>Streptomyces</taxon>
    </lineage>
</organism>
<feature type="domain" description="CdaR GGDEF-like" evidence="3">
    <location>
        <begin position="186"/>
        <end position="295"/>
    </location>
</feature>
<accession>A0A426S7H1</accession>
<evidence type="ECO:0000313" key="4">
    <source>
        <dbReference type="EMBL" id="RRQ86020.1"/>
    </source>
</evidence>
<dbReference type="Gene3D" id="1.10.10.2840">
    <property type="entry name" value="PucR C-terminal helix-turn-helix domain"/>
    <property type="match status" value="1"/>
</dbReference>
<name>A0A426S7H1_9ACTN</name>
<dbReference type="RefSeq" id="WP_125213454.1">
    <property type="nucleotide sequence ID" value="NZ_PDES01000006.1"/>
</dbReference>